<keyword evidence="6 8" id="KW-1133">Transmembrane helix</keyword>
<feature type="transmembrane region" description="Helical" evidence="8">
    <location>
        <begin position="43"/>
        <end position="63"/>
    </location>
</feature>
<dbReference type="AlphaFoldDB" id="A0A172WLM6"/>
<dbReference type="NCBIfam" id="TIGR00710">
    <property type="entry name" value="efflux_Bcr_CflA"/>
    <property type="match status" value="1"/>
</dbReference>
<keyword evidence="3 8" id="KW-0813">Transport</keyword>
<protein>
    <recommendedName>
        <fullName evidence="8">Bcr/CflA family efflux transporter</fullName>
    </recommendedName>
</protein>
<comment type="caution">
    <text evidence="8">Lacks conserved residue(s) required for the propagation of feature annotation.</text>
</comment>
<reference evidence="10 11" key="1">
    <citation type="submission" date="2016-05" db="EMBL/GenBank/DDBJ databases">
        <title>Genome sequence of Pseudomonas stutzeri 273 and identification of the exopolysaccharide biosynthesis locus.</title>
        <authorList>
            <person name="Wu S."/>
            <person name="Sun C."/>
        </authorList>
    </citation>
    <scope>NUCLEOTIDE SEQUENCE [LARGE SCALE GENOMIC DNA]</scope>
    <source>
        <strain evidence="10 11">273</strain>
    </source>
</reference>
<feature type="transmembrane region" description="Helical" evidence="8">
    <location>
        <begin position="278"/>
        <end position="294"/>
    </location>
</feature>
<evidence type="ECO:0000259" key="9">
    <source>
        <dbReference type="PROSITE" id="PS50850"/>
    </source>
</evidence>
<keyword evidence="7 8" id="KW-0472">Membrane</keyword>
<dbReference type="InterPro" id="IPR036259">
    <property type="entry name" value="MFS_trans_sf"/>
</dbReference>
<dbReference type="CDD" id="cd17320">
    <property type="entry name" value="MFS_MdfA_MDR_like"/>
    <property type="match status" value="1"/>
</dbReference>
<dbReference type="PANTHER" id="PTHR23502">
    <property type="entry name" value="MAJOR FACILITATOR SUPERFAMILY"/>
    <property type="match status" value="1"/>
</dbReference>
<evidence type="ECO:0000313" key="10">
    <source>
        <dbReference type="EMBL" id="ANF24226.1"/>
    </source>
</evidence>
<name>A0A172WLM6_STUST</name>
<evidence type="ECO:0000256" key="7">
    <source>
        <dbReference type="ARBA" id="ARBA00023136"/>
    </source>
</evidence>
<dbReference type="eggNOG" id="COG2814">
    <property type="taxonomic scope" value="Bacteria"/>
</dbReference>
<dbReference type="SUPFAM" id="SSF103473">
    <property type="entry name" value="MFS general substrate transporter"/>
    <property type="match status" value="1"/>
</dbReference>
<dbReference type="FunFam" id="1.20.1720.10:FF:000005">
    <property type="entry name" value="Bcr/CflA family efflux transporter"/>
    <property type="match status" value="1"/>
</dbReference>
<comment type="similarity">
    <text evidence="2 8">Belongs to the major facilitator superfamily. Bcr/CmlA family.</text>
</comment>
<dbReference type="InterPro" id="IPR004812">
    <property type="entry name" value="Efflux_drug-R_Bcr/CmlA"/>
</dbReference>
<feature type="transmembrane region" description="Helical" evidence="8">
    <location>
        <begin position="246"/>
        <end position="266"/>
    </location>
</feature>
<dbReference type="PROSITE" id="PS50850">
    <property type="entry name" value="MFS"/>
    <property type="match status" value="1"/>
</dbReference>
<dbReference type="GO" id="GO:1990961">
    <property type="term" value="P:xenobiotic detoxification by transmembrane export across the plasma membrane"/>
    <property type="evidence" value="ECO:0007669"/>
    <property type="project" value="InterPro"/>
</dbReference>
<evidence type="ECO:0000256" key="6">
    <source>
        <dbReference type="ARBA" id="ARBA00022989"/>
    </source>
</evidence>
<dbReference type="EMBL" id="CP015641">
    <property type="protein sequence ID" value="ANF24226.1"/>
    <property type="molecule type" value="Genomic_DNA"/>
</dbReference>
<evidence type="ECO:0000313" key="11">
    <source>
        <dbReference type="Proteomes" id="UP000077787"/>
    </source>
</evidence>
<feature type="transmembrane region" description="Helical" evidence="8">
    <location>
        <begin position="129"/>
        <end position="151"/>
    </location>
</feature>
<evidence type="ECO:0000256" key="4">
    <source>
        <dbReference type="ARBA" id="ARBA00022475"/>
    </source>
</evidence>
<proteinExistence type="inferred from homology"/>
<dbReference type="Proteomes" id="UP000077787">
    <property type="component" value="Chromosome"/>
</dbReference>
<comment type="subcellular location">
    <subcellularLocation>
        <location evidence="8">Cell inner membrane</location>
        <topology evidence="8">Multi-pass membrane protein</topology>
    </subcellularLocation>
    <subcellularLocation>
        <location evidence="1">Cell membrane</location>
        <topology evidence="1">Multi-pass membrane protein</topology>
    </subcellularLocation>
</comment>
<feature type="transmembrane region" description="Helical" evidence="8">
    <location>
        <begin position="208"/>
        <end position="234"/>
    </location>
</feature>
<keyword evidence="4" id="KW-1003">Cell membrane</keyword>
<feature type="transmembrane region" description="Helical" evidence="8">
    <location>
        <begin position="157"/>
        <end position="179"/>
    </location>
</feature>
<accession>A0A172WLM6</accession>
<dbReference type="RefSeq" id="WP_064480578.1">
    <property type="nucleotide sequence ID" value="NZ_CP015641.1"/>
</dbReference>
<dbReference type="GO" id="GO:0042910">
    <property type="term" value="F:xenobiotic transmembrane transporter activity"/>
    <property type="evidence" value="ECO:0007669"/>
    <property type="project" value="InterPro"/>
</dbReference>
<evidence type="ECO:0000256" key="1">
    <source>
        <dbReference type="ARBA" id="ARBA00004651"/>
    </source>
</evidence>
<dbReference type="OrthoDB" id="9814303at2"/>
<keyword evidence="8" id="KW-0997">Cell inner membrane</keyword>
<evidence type="ECO:0000256" key="5">
    <source>
        <dbReference type="ARBA" id="ARBA00022692"/>
    </source>
</evidence>
<dbReference type="NCBIfam" id="NF008314">
    <property type="entry name" value="PRK11102.1"/>
    <property type="match status" value="1"/>
</dbReference>
<evidence type="ECO:0000256" key="8">
    <source>
        <dbReference type="RuleBase" id="RU365088"/>
    </source>
</evidence>
<dbReference type="PANTHER" id="PTHR23502:SF132">
    <property type="entry name" value="POLYAMINE TRANSPORTER 2-RELATED"/>
    <property type="match status" value="1"/>
</dbReference>
<feature type="transmembrane region" description="Helical" evidence="8">
    <location>
        <begin position="300"/>
        <end position="321"/>
    </location>
</feature>
<dbReference type="Pfam" id="PF07690">
    <property type="entry name" value="MFS_1"/>
    <property type="match status" value="1"/>
</dbReference>
<feature type="transmembrane region" description="Helical" evidence="8">
    <location>
        <begin position="333"/>
        <end position="357"/>
    </location>
</feature>
<dbReference type="Gene3D" id="1.20.1720.10">
    <property type="entry name" value="Multidrug resistance protein D"/>
    <property type="match status" value="1"/>
</dbReference>
<feature type="transmembrane region" description="Helical" evidence="8">
    <location>
        <begin position="363"/>
        <end position="383"/>
    </location>
</feature>
<dbReference type="InterPro" id="IPR020846">
    <property type="entry name" value="MFS_dom"/>
</dbReference>
<keyword evidence="5 8" id="KW-0812">Transmembrane</keyword>
<evidence type="ECO:0000256" key="2">
    <source>
        <dbReference type="ARBA" id="ARBA00006236"/>
    </source>
</evidence>
<dbReference type="GO" id="GO:0015385">
    <property type="term" value="F:sodium:proton antiporter activity"/>
    <property type="evidence" value="ECO:0007669"/>
    <property type="project" value="TreeGrafter"/>
</dbReference>
<feature type="transmembrane region" description="Helical" evidence="8">
    <location>
        <begin position="70"/>
        <end position="90"/>
    </location>
</feature>
<gene>
    <name evidence="10" type="ORF">PS273GM_03220</name>
</gene>
<organism evidence="10 11">
    <name type="scientific">Stutzerimonas stutzeri</name>
    <name type="common">Pseudomonas stutzeri</name>
    <dbReference type="NCBI Taxonomy" id="316"/>
    <lineage>
        <taxon>Bacteria</taxon>
        <taxon>Pseudomonadati</taxon>
        <taxon>Pseudomonadota</taxon>
        <taxon>Gammaproteobacteria</taxon>
        <taxon>Pseudomonadales</taxon>
        <taxon>Pseudomonadaceae</taxon>
        <taxon>Stutzerimonas</taxon>
    </lineage>
</organism>
<evidence type="ECO:0000256" key="3">
    <source>
        <dbReference type="ARBA" id="ARBA00022448"/>
    </source>
</evidence>
<feature type="transmembrane region" description="Helical" evidence="8">
    <location>
        <begin position="96"/>
        <end position="117"/>
    </location>
</feature>
<feature type="domain" description="Major facilitator superfamily (MFS) profile" evidence="9">
    <location>
        <begin position="2"/>
        <end position="389"/>
    </location>
</feature>
<dbReference type="GO" id="GO:0005886">
    <property type="term" value="C:plasma membrane"/>
    <property type="evidence" value="ECO:0007669"/>
    <property type="project" value="UniProtKB-SubCell"/>
</dbReference>
<sequence length="399" mass="41817">MPLPILLILGALSAFGPLAIDFYLPAFPSIARAFATDVEHVQLSLAAYFIGLALGQLIYGPLADRYGRRWPLLVGVTLFTLASLACAFAPSLDWLIAARFVQALGGCAGIVVTRAVVRDSCDPVQGAKVFSQLMLVMGLAPILAPLAGGLLMNAFGWQAIFVSLTIFSALCGVAVAMRLPETLPADAPKHALSGTFGRYVALFRDGEFIAFALSGGVAMAGMFAYIAGSPFVFIELYGVPAEHYGWLFGSNAAGFILVSQINARLLRVRGPGFWLRRLVWLYFACGAALLVIALSEPDALWPLLIPLFAGLASLGSILPNATACAMAKQGKQAGLASALMGSMQFCVAAFASAAVGWMHNGTAVPMALAITVCAGLAACLAWYTGQIATSQRNQEAASS</sequence>
<dbReference type="InterPro" id="IPR011701">
    <property type="entry name" value="MFS"/>
</dbReference>